<dbReference type="InterPro" id="IPR003594">
    <property type="entry name" value="HATPase_dom"/>
</dbReference>
<evidence type="ECO:0000256" key="2">
    <source>
        <dbReference type="ARBA" id="ARBA00012438"/>
    </source>
</evidence>
<gene>
    <name evidence="9" type="ORF">SAMN02982922_0349</name>
</gene>
<name>A0A1X7MQG8_9HYPH</name>
<dbReference type="InterPro" id="IPR005467">
    <property type="entry name" value="His_kinase_dom"/>
</dbReference>
<keyword evidence="4" id="KW-0547">Nucleotide-binding</keyword>
<dbReference type="GO" id="GO:0005524">
    <property type="term" value="F:ATP binding"/>
    <property type="evidence" value="ECO:0007669"/>
    <property type="project" value="UniProtKB-KW"/>
</dbReference>
<evidence type="ECO:0000313" key="9">
    <source>
        <dbReference type="EMBL" id="SMH26591.1"/>
    </source>
</evidence>
<dbReference type="PROSITE" id="PS50109">
    <property type="entry name" value="HIS_KIN"/>
    <property type="match status" value="1"/>
</dbReference>
<dbReference type="InterPro" id="IPR036890">
    <property type="entry name" value="HATPase_C_sf"/>
</dbReference>
<keyword evidence="10" id="KW-1185">Reference proteome</keyword>
<dbReference type="InterPro" id="IPR050980">
    <property type="entry name" value="2C_sensor_his_kinase"/>
</dbReference>
<reference evidence="9 10" key="1">
    <citation type="submission" date="2017-04" db="EMBL/GenBank/DDBJ databases">
        <authorList>
            <person name="Afonso C.L."/>
            <person name="Miller P.J."/>
            <person name="Scott M.A."/>
            <person name="Spackman E."/>
            <person name="Goraichik I."/>
            <person name="Dimitrov K.M."/>
            <person name="Suarez D.L."/>
            <person name="Swayne D.E."/>
        </authorList>
    </citation>
    <scope>NUCLEOTIDE SEQUENCE [LARGE SCALE GENOMIC DNA]</scope>
    <source>
        <strain evidence="9 10">B5P</strain>
    </source>
</reference>
<dbReference type="CDD" id="cd00075">
    <property type="entry name" value="HATPase"/>
    <property type="match status" value="1"/>
</dbReference>
<dbReference type="EMBL" id="FXBL01000003">
    <property type="protein sequence ID" value="SMH26591.1"/>
    <property type="molecule type" value="Genomic_DNA"/>
</dbReference>
<dbReference type="InterPro" id="IPR004358">
    <property type="entry name" value="Sig_transdc_His_kin-like_C"/>
</dbReference>
<accession>A0A1X7MQG8</accession>
<protein>
    <recommendedName>
        <fullName evidence="2">histidine kinase</fullName>
        <ecNumber evidence="2">2.7.13.3</ecNumber>
    </recommendedName>
</protein>
<dbReference type="SMART" id="SM00387">
    <property type="entry name" value="HATPase_c"/>
    <property type="match status" value="1"/>
</dbReference>
<sequence length="413" mass="45251">MTPLTGIKAALPFVAIGAALVLSVWAFFRSEHYRAESDLNYSQNYEIQWRTTQIREHLARIHGDLKLSAATGRLSSDLSRQTFLLDANVGQLLKLDYAPKFLRDRDMQLLNELHTIAQTHLDPLVKGSTNFGAALKVMPGLEQRMFEVSGTAVAHAEALNAASHIGAAASRNRFLFAAALTLAAACYTVLHLRNAFARRRDQQLSSFSTLFAHMTRSRVTALRFFLDYQSEETVRYPEMLAAAREAVKQLETITTGLNTVAYADAEVRCKKLSETLEDLKASRHTALELRIARDAGAASLPAAQMWLVLDEILQNAEAALGEDPDGLVKIVARIADRPLKRQRLLLLEIIDNGPGMPADVLARARMPFFSTKAGRHTGLGLAGCAQMVSALRGTLTIASRPGHGTAVQISLPI</sequence>
<evidence type="ECO:0000256" key="6">
    <source>
        <dbReference type="ARBA" id="ARBA00022840"/>
    </source>
</evidence>
<feature type="transmembrane region" description="Helical" evidence="7">
    <location>
        <begin position="6"/>
        <end position="28"/>
    </location>
</feature>
<evidence type="ECO:0000259" key="8">
    <source>
        <dbReference type="PROSITE" id="PS50109"/>
    </source>
</evidence>
<dbReference type="PANTHER" id="PTHR44936:SF10">
    <property type="entry name" value="SENSOR PROTEIN RSTB"/>
    <property type="match status" value="1"/>
</dbReference>
<evidence type="ECO:0000256" key="3">
    <source>
        <dbReference type="ARBA" id="ARBA00022679"/>
    </source>
</evidence>
<keyword evidence="6" id="KW-0067">ATP-binding</keyword>
<evidence type="ECO:0000256" key="5">
    <source>
        <dbReference type="ARBA" id="ARBA00022777"/>
    </source>
</evidence>
<comment type="catalytic activity">
    <reaction evidence="1">
        <text>ATP + protein L-histidine = ADP + protein N-phospho-L-histidine.</text>
        <dbReference type="EC" id="2.7.13.3"/>
    </reaction>
</comment>
<proteinExistence type="predicted"/>
<feature type="transmembrane region" description="Helical" evidence="7">
    <location>
        <begin position="174"/>
        <end position="192"/>
    </location>
</feature>
<dbReference type="EC" id="2.7.13.3" evidence="2"/>
<keyword evidence="5 9" id="KW-0418">Kinase</keyword>
<feature type="domain" description="Histidine kinase" evidence="8">
    <location>
        <begin position="210"/>
        <end position="413"/>
    </location>
</feature>
<evidence type="ECO:0000256" key="1">
    <source>
        <dbReference type="ARBA" id="ARBA00000085"/>
    </source>
</evidence>
<dbReference type="RefSeq" id="WP_085462603.1">
    <property type="nucleotide sequence ID" value="NZ_FXBL01000003.1"/>
</dbReference>
<evidence type="ECO:0000313" key="10">
    <source>
        <dbReference type="Proteomes" id="UP000193083"/>
    </source>
</evidence>
<dbReference type="GO" id="GO:0004673">
    <property type="term" value="F:protein histidine kinase activity"/>
    <property type="evidence" value="ECO:0007669"/>
    <property type="project" value="UniProtKB-EC"/>
</dbReference>
<keyword evidence="3" id="KW-0808">Transferase</keyword>
<dbReference type="PRINTS" id="PR00344">
    <property type="entry name" value="BCTRLSENSOR"/>
</dbReference>
<keyword evidence="7" id="KW-1133">Transmembrane helix</keyword>
<evidence type="ECO:0000256" key="4">
    <source>
        <dbReference type="ARBA" id="ARBA00022741"/>
    </source>
</evidence>
<dbReference type="Gene3D" id="3.30.565.10">
    <property type="entry name" value="Histidine kinase-like ATPase, C-terminal domain"/>
    <property type="match status" value="1"/>
</dbReference>
<keyword evidence="7" id="KW-0812">Transmembrane</keyword>
<organism evidence="9 10">
    <name type="scientific">Mesorhizobium australicum</name>
    <dbReference type="NCBI Taxonomy" id="536018"/>
    <lineage>
        <taxon>Bacteria</taxon>
        <taxon>Pseudomonadati</taxon>
        <taxon>Pseudomonadota</taxon>
        <taxon>Alphaproteobacteria</taxon>
        <taxon>Hyphomicrobiales</taxon>
        <taxon>Phyllobacteriaceae</taxon>
        <taxon>Mesorhizobium</taxon>
    </lineage>
</organism>
<dbReference type="Proteomes" id="UP000193083">
    <property type="component" value="Unassembled WGS sequence"/>
</dbReference>
<keyword evidence="7" id="KW-0472">Membrane</keyword>
<dbReference type="Pfam" id="PF02518">
    <property type="entry name" value="HATPase_c"/>
    <property type="match status" value="1"/>
</dbReference>
<dbReference type="AlphaFoldDB" id="A0A1X7MQG8"/>
<dbReference type="SUPFAM" id="SSF55874">
    <property type="entry name" value="ATPase domain of HSP90 chaperone/DNA topoisomerase II/histidine kinase"/>
    <property type="match status" value="1"/>
</dbReference>
<evidence type="ECO:0000256" key="7">
    <source>
        <dbReference type="SAM" id="Phobius"/>
    </source>
</evidence>
<dbReference type="PANTHER" id="PTHR44936">
    <property type="entry name" value="SENSOR PROTEIN CREC"/>
    <property type="match status" value="1"/>
</dbReference>
<dbReference type="OrthoDB" id="9785691at2"/>